<accession>A0AAW1L434</accession>
<feature type="compositionally biased region" description="Basic and acidic residues" evidence="1">
    <location>
        <begin position="274"/>
        <end position="298"/>
    </location>
</feature>
<sequence>MKTVSGKVVSCQQISLSRAAKYISRFTTSDNEASPAFAAYLRRTSAAFNHLVQLHKEYKIPLGESKHNQHNSTSIVGKPKVKKCDEVHVDEHSRNVERFDSAVSEMQSGGRIIDGDVRNNVHGGLNKSTKKKERDGDAAAAMDNGGDHDAINERRLDGTEEMNLPDVGDVGKKSKKKRASDGDVASTDKVKRNGVDDVIKVSSEVKNEMGSLDASEQVKNNVPDLDGTGKKSKKKRGNDQSHDAINPNVVENKMESLDAGEDVKKKKKSKREKHQKENHSGASETLKEVQLHPHRQADDTVQNNSDEQKKHKKSKSKDDRNVRNEVKEEKESSSIKSAEQIKEIHFENKDKIIGQMKQRYEAEGREHGRDMETEAAGKKESRKRKHERVADGELVGSQEAVRSKKKKL</sequence>
<evidence type="ECO:0000313" key="3">
    <source>
        <dbReference type="Proteomes" id="UP001443914"/>
    </source>
</evidence>
<feature type="compositionally biased region" description="Basic and acidic residues" evidence="1">
    <location>
        <begin position="359"/>
        <end position="379"/>
    </location>
</feature>
<keyword evidence="3" id="KW-1185">Reference proteome</keyword>
<dbReference type="EMBL" id="JBDFQZ010000005">
    <property type="protein sequence ID" value="KAK9727296.1"/>
    <property type="molecule type" value="Genomic_DNA"/>
</dbReference>
<reference evidence="2" key="1">
    <citation type="submission" date="2024-03" db="EMBL/GenBank/DDBJ databases">
        <title>WGS assembly of Saponaria officinalis var. Norfolk2.</title>
        <authorList>
            <person name="Jenkins J."/>
            <person name="Shu S."/>
            <person name="Grimwood J."/>
            <person name="Barry K."/>
            <person name="Goodstein D."/>
            <person name="Schmutz J."/>
            <person name="Leebens-Mack J."/>
            <person name="Osbourn A."/>
        </authorList>
    </citation>
    <scope>NUCLEOTIDE SEQUENCE [LARGE SCALE GENOMIC DNA]</scope>
    <source>
        <strain evidence="2">JIC</strain>
    </source>
</reference>
<dbReference type="PANTHER" id="PTHR48227:SF1">
    <property type="entry name" value="DNA LIGASE 1-LIKE"/>
    <property type="match status" value="1"/>
</dbReference>
<dbReference type="PANTHER" id="PTHR48227">
    <property type="entry name" value="DNA TOPOISOMERASE 1-LIKE"/>
    <property type="match status" value="1"/>
</dbReference>
<name>A0AAW1L434_SAPOF</name>
<evidence type="ECO:0000256" key="1">
    <source>
        <dbReference type="SAM" id="MobiDB-lite"/>
    </source>
</evidence>
<comment type="caution">
    <text evidence="2">The sequence shown here is derived from an EMBL/GenBank/DDBJ whole genome shotgun (WGS) entry which is preliminary data.</text>
</comment>
<feature type="compositionally biased region" description="Basic and acidic residues" evidence="1">
    <location>
        <begin position="316"/>
        <end position="342"/>
    </location>
</feature>
<feature type="compositionally biased region" description="Basic and acidic residues" evidence="1">
    <location>
        <begin position="145"/>
        <end position="158"/>
    </location>
</feature>
<dbReference type="AlphaFoldDB" id="A0AAW1L434"/>
<organism evidence="2 3">
    <name type="scientific">Saponaria officinalis</name>
    <name type="common">Common soapwort</name>
    <name type="synonym">Lychnis saponaria</name>
    <dbReference type="NCBI Taxonomy" id="3572"/>
    <lineage>
        <taxon>Eukaryota</taxon>
        <taxon>Viridiplantae</taxon>
        <taxon>Streptophyta</taxon>
        <taxon>Embryophyta</taxon>
        <taxon>Tracheophyta</taxon>
        <taxon>Spermatophyta</taxon>
        <taxon>Magnoliopsida</taxon>
        <taxon>eudicotyledons</taxon>
        <taxon>Gunneridae</taxon>
        <taxon>Pentapetalae</taxon>
        <taxon>Caryophyllales</taxon>
        <taxon>Caryophyllaceae</taxon>
        <taxon>Caryophylleae</taxon>
        <taxon>Saponaria</taxon>
    </lineage>
</organism>
<feature type="compositionally biased region" description="Basic and acidic residues" evidence="1">
    <location>
        <begin position="252"/>
        <end position="264"/>
    </location>
</feature>
<evidence type="ECO:0000313" key="2">
    <source>
        <dbReference type="EMBL" id="KAK9727296.1"/>
    </source>
</evidence>
<feature type="region of interest" description="Disordered" evidence="1">
    <location>
        <begin position="359"/>
        <end position="408"/>
    </location>
</feature>
<gene>
    <name evidence="2" type="ORF">RND81_05G272000</name>
</gene>
<proteinExistence type="predicted"/>
<feature type="region of interest" description="Disordered" evidence="1">
    <location>
        <begin position="207"/>
        <end position="342"/>
    </location>
</feature>
<feature type="region of interest" description="Disordered" evidence="1">
    <location>
        <begin position="111"/>
        <end position="189"/>
    </location>
</feature>
<dbReference type="Proteomes" id="UP001443914">
    <property type="component" value="Unassembled WGS sequence"/>
</dbReference>
<protein>
    <submittedName>
        <fullName evidence="2">Uncharacterized protein</fullName>
    </submittedName>
</protein>